<dbReference type="PROSITE" id="PS00661">
    <property type="entry name" value="FERM_2"/>
    <property type="match status" value="1"/>
</dbReference>
<dbReference type="GO" id="GO:0005902">
    <property type="term" value="C:microvillus"/>
    <property type="evidence" value="ECO:0007669"/>
    <property type="project" value="UniProtKB-SubCell"/>
</dbReference>
<comment type="subcellular location">
    <subcellularLocation>
        <location evidence="3">Cell junction</location>
        <location evidence="3">Adherens junction</location>
    </subcellularLocation>
    <subcellularLocation>
        <location evidence="2">Cell membrane</location>
        <topology evidence="2">Peripheral membrane protein</topology>
    </subcellularLocation>
    <subcellularLocation>
        <location evidence="1">Cell projection</location>
        <location evidence="1">Microvillus</location>
    </subcellularLocation>
    <subcellularLocation>
        <location evidence="7">Cell projection</location>
        <location evidence="7">Rhabdomere</location>
    </subcellularLocation>
</comment>
<dbReference type="Gene3D" id="1.20.5.450">
    <property type="match status" value="1"/>
</dbReference>
<dbReference type="Pfam" id="PF00373">
    <property type="entry name" value="FERM_M"/>
    <property type="match status" value="1"/>
</dbReference>
<evidence type="ECO:0000256" key="3">
    <source>
        <dbReference type="ARBA" id="ARBA00004536"/>
    </source>
</evidence>
<dbReference type="InterPro" id="IPR046810">
    <property type="entry name" value="ERM_helical"/>
</dbReference>
<dbReference type="GO" id="GO:0005912">
    <property type="term" value="C:adherens junction"/>
    <property type="evidence" value="ECO:0007669"/>
    <property type="project" value="UniProtKB-SubCell"/>
</dbReference>
<evidence type="ECO:0000313" key="12">
    <source>
        <dbReference type="EMBL" id="CAD2150887.1"/>
    </source>
</evidence>
<keyword evidence="5" id="KW-1003">Cell membrane</keyword>
<dbReference type="SMART" id="SM01196">
    <property type="entry name" value="FERM_C"/>
    <property type="match status" value="1"/>
</dbReference>
<evidence type="ECO:0000256" key="4">
    <source>
        <dbReference type="ARBA" id="ARBA00022025"/>
    </source>
</evidence>
<evidence type="ECO:0000313" key="11">
    <source>
        <dbReference type="EMBL" id="CAD2150278.1"/>
    </source>
</evidence>
<feature type="binding site" evidence="8">
    <location>
        <position position="279"/>
    </location>
    <ligand>
        <name>a 1,2-diacyl-sn-glycero-3-phospho-(1D-myo-inositol)</name>
        <dbReference type="ChEBI" id="CHEBI:57880"/>
    </ligand>
</feature>
<evidence type="ECO:0000256" key="6">
    <source>
        <dbReference type="ARBA" id="ARBA00023136"/>
    </source>
</evidence>
<dbReference type="EMBL" id="CAJEWN010000047">
    <property type="protein sequence ID" value="CAD2150887.1"/>
    <property type="molecule type" value="Genomic_DNA"/>
</dbReference>
<dbReference type="InterPro" id="IPR029071">
    <property type="entry name" value="Ubiquitin-like_domsf"/>
</dbReference>
<dbReference type="CDD" id="cd13194">
    <property type="entry name" value="FERM_C_ERM"/>
    <property type="match status" value="1"/>
</dbReference>
<dbReference type="CDD" id="cd17187">
    <property type="entry name" value="FERM_F1_ERM"/>
    <property type="match status" value="1"/>
</dbReference>
<dbReference type="SUPFAM" id="SSF54236">
    <property type="entry name" value="Ubiquitin-like"/>
    <property type="match status" value="1"/>
</dbReference>
<dbReference type="Pfam" id="PF00769">
    <property type="entry name" value="ERM_C"/>
    <property type="match status" value="1"/>
</dbReference>
<dbReference type="SMART" id="SM00295">
    <property type="entry name" value="B41"/>
    <property type="match status" value="1"/>
</dbReference>
<feature type="binding site" evidence="8">
    <location>
        <begin position="61"/>
        <end position="64"/>
    </location>
    <ligand>
        <name>a 1,2-diacyl-sn-glycero-3-phospho-(1D-myo-inositol)</name>
        <dbReference type="ChEBI" id="CHEBI:57880"/>
    </ligand>
</feature>
<dbReference type="PROSITE" id="PS00660">
    <property type="entry name" value="FERM_1"/>
    <property type="match status" value="1"/>
</dbReference>
<dbReference type="Gene3D" id="2.30.29.30">
    <property type="entry name" value="Pleckstrin-homology domain (PH domain)/Phosphotyrosine-binding domain (PTB)"/>
    <property type="match status" value="1"/>
</dbReference>
<dbReference type="FunFam" id="2.30.29.30:FF:000003">
    <property type="entry name" value="Radixin isoform 1"/>
    <property type="match status" value="1"/>
</dbReference>
<dbReference type="PROSITE" id="PS50057">
    <property type="entry name" value="FERM_3"/>
    <property type="match status" value="1"/>
</dbReference>
<proteinExistence type="predicted"/>
<dbReference type="InterPro" id="IPR011174">
    <property type="entry name" value="ERM"/>
</dbReference>
<evidence type="ECO:0000256" key="8">
    <source>
        <dbReference type="PIRSR" id="PIRSR002305-1"/>
    </source>
</evidence>
<dbReference type="InterPro" id="IPR000299">
    <property type="entry name" value="FERM_domain"/>
</dbReference>
<reference evidence="11 13" key="1">
    <citation type="submission" date="2020-08" db="EMBL/GenBank/DDBJ databases">
        <authorList>
            <person name="Koutsovoulos G."/>
            <person name="Danchin GJ E."/>
        </authorList>
    </citation>
    <scope>NUCLEOTIDE SEQUENCE [LARGE SCALE GENOMIC DNA]</scope>
</reference>
<dbReference type="InterPro" id="IPR019748">
    <property type="entry name" value="FERM_central"/>
</dbReference>
<evidence type="ECO:0000313" key="13">
    <source>
        <dbReference type="Proteomes" id="UP000580250"/>
    </source>
</evidence>
<evidence type="ECO:0000256" key="1">
    <source>
        <dbReference type="ARBA" id="ARBA00004105"/>
    </source>
</evidence>
<dbReference type="GO" id="GO:0003779">
    <property type="term" value="F:actin binding"/>
    <property type="evidence" value="ECO:0007669"/>
    <property type="project" value="InterPro"/>
</dbReference>
<dbReference type="InterPro" id="IPR014352">
    <property type="entry name" value="FERM/acyl-CoA-bd_prot_sf"/>
</dbReference>
<sequence length="578" mass="68753">MSKNPINVRVITMDAELEFSIQSSTSGKQLFDQVVKTINLREIWYFGLQYTDNKGFSTWLKLNKKVLKQDVKKEPILQFKFRAKFYPEDVAEEIIQDVTLRLFYLQVKDLILSDEVYCPPDQAVLLASYAMQAKYGDYLKDKHLPGTLANDRLLPQRVLNQFKMNINEWEHRVMNWWQDHRGMNRETAMIEYLKIAQDLDMYGVNYFEIRNKKDTELYLGVDSLGLNIYDKADKLSPKVGFPWSEIRNISFNDKKFVIKPVDKKSQDFVFYAPRLRINKRILALCMGNHELYMRRRKPDSIEVQQMKQQAKEERIQRQMEQERLQKEMKAREAAEQKQLEYKAKMLSMQDEMEQTHKELEAAQDRIRRLEDELYELNQAKRLLEQKEEELHELNRQMQSERAMSTEERNRLLREIAAQENQVTAMRSEVQIKTDKMNKLKEEVEKGQNKKFVPNTAVTHVHTGIYDNNANGGNGHLPREFNDPGDLTNAHVELTYEAEENNYPQRELDRQNVTDQNQSLKKKLEMLTKELDNARNQQAITDFDILHMENRRQGRDRYKTLRQIRCGNTKRRIDQYENM</sequence>
<dbReference type="Gene3D" id="6.10.360.10">
    <property type="match status" value="1"/>
</dbReference>
<accession>A0A6V7UA52</accession>
<protein>
    <recommendedName>
        <fullName evidence="4">Moesin/ezrin/radixin homolog 1</fullName>
    </recommendedName>
</protein>
<dbReference type="EMBL" id="CAJEWN010000045">
    <property type="protein sequence ID" value="CAD2150278.1"/>
    <property type="molecule type" value="Genomic_DNA"/>
</dbReference>
<evidence type="ECO:0000256" key="5">
    <source>
        <dbReference type="ARBA" id="ARBA00022475"/>
    </source>
</evidence>
<dbReference type="InterPro" id="IPR035963">
    <property type="entry name" value="FERM_2"/>
</dbReference>
<dbReference type="InterPro" id="IPR018980">
    <property type="entry name" value="FERM_PH-like_C"/>
</dbReference>
<dbReference type="Gene3D" id="3.10.20.90">
    <property type="entry name" value="Phosphatidylinositol 3-kinase Catalytic Subunit, Chain A, domain 1"/>
    <property type="match status" value="1"/>
</dbReference>
<dbReference type="AlphaFoldDB" id="A0A6V7UA52"/>
<organism evidence="11 13">
    <name type="scientific">Meloidogyne enterolobii</name>
    <name type="common">Root-knot nematode worm</name>
    <name type="synonym">Meloidogyne mayaguensis</name>
    <dbReference type="NCBI Taxonomy" id="390850"/>
    <lineage>
        <taxon>Eukaryota</taxon>
        <taxon>Metazoa</taxon>
        <taxon>Ecdysozoa</taxon>
        <taxon>Nematoda</taxon>
        <taxon>Chromadorea</taxon>
        <taxon>Rhabditida</taxon>
        <taxon>Tylenchina</taxon>
        <taxon>Tylenchomorpha</taxon>
        <taxon>Tylenchoidea</taxon>
        <taxon>Meloidogynidae</taxon>
        <taxon>Meloidogyninae</taxon>
        <taxon>Meloidogyne</taxon>
    </lineage>
</organism>
<dbReference type="Gene3D" id="1.20.80.10">
    <property type="match status" value="1"/>
</dbReference>
<evidence type="ECO:0000256" key="9">
    <source>
        <dbReference type="SAM" id="Coils"/>
    </source>
</evidence>
<comment type="caution">
    <text evidence="11">The sequence shown here is derived from an EMBL/GenBank/DDBJ whole genome shotgun (WGS) entry which is preliminary data.</text>
</comment>
<dbReference type="PRINTS" id="PR00661">
    <property type="entry name" value="ERMFAMILY"/>
</dbReference>
<keyword evidence="9" id="KW-0175">Coiled coil</keyword>
<dbReference type="SUPFAM" id="SSF48678">
    <property type="entry name" value="Moesin tail domain"/>
    <property type="match status" value="1"/>
</dbReference>
<name>A0A6V7UA52_MELEN</name>
<dbReference type="InterPro" id="IPR041789">
    <property type="entry name" value="ERM_FERM_C"/>
</dbReference>
<dbReference type="SUPFAM" id="SSF47031">
    <property type="entry name" value="Second domain of FERM"/>
    <property type="match status" value="1"/>
</dbReference>
<dbReference type="FunFam" id="1.20.80.10:FF:000002">
    <property type="entry name" value="radixin isoform X1"/>
    <property type="match status" value="1"/>
</dbReference>
<dbReference type="Pfam" id="PF09380">
    <property type="entry name" value="FERM_C"/>
    <property type="match status" value="1"/>
</dbReference>
<evidence type="ECO:0000256" key="7">
    <source>
        <dbReference type="ARBA" id="ARBA00043944"/>
    </source>
</evidence>
<dbReference type="InterPro" id="IPR000798">
    <property type="entry name" value="Ez/rad/moesin-like"/>
</dbReference>
<evidence type="ECO:0000256" key="2">
    <source>
        <dbReference type="ARBA" id="ARBA00004202"/>
    </source>
</evidence>
<feature type="coiled-coil region" evidence="9">
    <location>
        <begin position="509"/>
        <end position="536"/>
    </location>
</feature>
<dbReference type="CDD" id="cd14473">
    <property type="entry name" value="FERM_B-lobe"/>
    <property type="match status" value="1"/>
</dbReference>
<feature type="coiled-coil region" evidence="9">
    <location>
        <begin position="303"/>
        <end position="449"/>
    </location>
</feature>
<dbReference type="InterPro" id="IPR019747">
    <property type="entry name" value="FERM_CS"/>
</dbReference>
<dbReference type="InterPro" id="IPR008954">
    <property type="entry name" value="Moesin_tail_sf"/>
</dbReference>
<dbReference type="Pfam" id="PF09379">
    <property type="entry name" value="FERM_N"/>
    <property type="match status" value="1"/>
</dbReference>
<dbReference type="FunFam" id="3.10.20.90:FF:000013">
    <property type="entry name" value="radixin isoform X1"/>
    <property type="match status" value="1"/>
</dbReference>
<dbReference type="InterPro" id="IPR018979">
    <property type="entry name" value="FERM_N"/>
</dbReference>
<dbReference type="InterPro" id="IPR011259">
    <property type="entry name" value="ERM_C_dom"/>
</dbReference>
<dbReference type="PRINTS" id="PR00935">
    <property type="entry name" value="BAND41"/>
</dbReference>
<dbReference type="PIRSF" id="PIRSF002305">
    <property type="entry name" value="ERM"/>
    <property type="match status" value="1"/>
</dbReference>
<dbReference type="InterPro" id="IPR011993">
    <property type="entry name" value="PH-like_dom_sf"/>
</dbReference>
<gene>
    <name evidence="12" type="ORF">MENT_LOCUS10184</name>
    <name evidence="11" type="ORF">MENT_LOCUS9984</name>
</gene>
<dbReference type="SUPFAM" id="SSF50729">
    <property type="entry name" value="PH domain-like"/>
    <property type="match status" value="1"/>
</dbReference>
<feature type="domain" description="FERM" evidence="10">
    <location>
        <begin position="6"/>
        <end position="296"/>
    </location>
</feature>
<dbReference type="GO" id="GO:0005886">
    <property type="term" value="C:plasma membrane"/>
    <property type="evidence" value="ECO:0007669"/>
    <property type="project" value="UniProtKB-SubCell"/>
</dbReference>
<dbReference type="Proteomes" id="UP000580250">
    <property type="component" value="Unassembled WGS sequence"/>
</dbReference>
<dbReference type="OrthoDB" id="6018897at2759"/>
<dbReference type="Pfam" id="PF20492">
    <property type="entry name" value="ERM_helical"/>
    <property type="match status" value="1"/>
</dbReference>
<keyword evidence="6" id="KW-0472">Membrane</keyword>
<evidence type="ECO:0000259" key="10">
    <source>
        <dbReference type="PROSITE" id="PS50057"/>
    </source>
</evidence>
<dbReference type="PANTHER" id="PTHR23281">
    <property type="entry name" value="MERLIN/MOESIN/EZRIN/RADIXIN"/>
    <property type="match status" value="1"/>
</dbReference>
<dbReference type="InterPro" id="IPR019749">
    <property type="entry name" value="Band_41_domain"/>
</dbReference>